<evidence type="ECO:0000256" key="2">
    <source>
        <dbReference type="ARBA" id="ARBA00012483"/>
    </source>
</evidence>
<comment type="catalytic activity">
    <reaction evidence="1">
        <text>S-ubiquitinyl-[E2 ubiquitin-conjugating enzyme]-L-cysteine + [acceptor protein]-L-lysine = [E2 ubiquitin-conjugating enzyme]-L-cysteine + N(6)-ubiquitinyl-[acceptor protein]-L-lysine.</text>
        <dbReference type="EC" id="2.3.2.27"/>
    </reaction>
</comment>
<dbReference type="GO" id="GO:0008270">
    <property type="term" value="F:zinc ion binding"/>
    <property type="evidence" value="ECO:0007669"/>
    <property type="project" value="UniProtKB-KW"/>
</dbReference>
<dbReference type="Proteomes" id="UP001085076">
    <property type="component" value="Miscellaneous, Linkage group lg07"/>
</dbReference>
<reference evidence="10" key="2">
    <citation type="journal article" date="2022" name="Hortic Res">
        <title>The genome of Dioscorea zingiberensis sheds light on the biosynthesis, origin and evolution of the medicinally important diosgenin saponins.</title>
        <authorList>
            <person name="Li Y."/>
            <person name="Tan C."/>
            <person name="Li Z."/>
            <person name="Guo J."/>
            <person name="Li S."/>
            <person name="Chen X."/>
            <person name="Wang C."/>
            <person name="Dai X."/>
            <person name="Yang H."/>
            <person name="Song W."/>
            <person name="Hou L."/>
            <person name="Xu J."/>
            <person name="Tong Z."/>
            <person name="Xu A."/>
            <person name="Yuan X."/>
            <person name="Wang W."/>
            <person name="Yang Q."/>
            <person name="Chen L."/>
            <person name="Sun Z."/>
            <person name="Wang K."/>
            <person name="Pan B."/>
            <person name="Chen J."/>
            <person name="Bao Y."/>
            <person name="Liu F."/>
            <person name="Qi X."/>
            <person name="Gang D.R."/>
            <person name="Wen J."/>
            <person name="Li J."/>
        </authorList>
    </citation>
    <scope>NUCLEOTIDE SEQUENCE</scope>
    <source>
        <strain evidence="10">Dzin_1.0</strain>
    </source>
</reference>
<keyword evidence="3" id="KW-0808">Transferase</keyword>
<dbReference type="InterPro" id="IPR013083">
    <property type="entry name" value="Znf_RING/FYVE/PHD"/>
</dbReference>
<evidence type="ECO:0000259" key="9">
    <source>
        <dbReference type="PROSITE" id="PS50089"/>
    </source>
</evidence>
<keyword evidence="4" id="KW-0479">Metal-binding</keyword>
<keyword evidence="5 8" id="KW-0863">Zinc-finger</keyword>
<name>A0A9D5C709_9LILI</name>
<organism evidence="10 11">
    <name type="scientific">Dioscorea zingiberensis</name>
    <dbReference type="NCBI Taxonomy" id="325984"/>
    <lineage>
        <taxon>Eukaryota</taxon>
        <taxon>Viridiplantae</taxon>
        <taxon>Streptophyta</taxon>
        <taxon>Embryophyta</taxon>
        <taxon>Tracheophyta</taxon>
        <taxon>Spermatophyta</taxon>
        <taxon>Magnoliopsida</taxon>
        <taxon>Liliopsida</taxon>
        <taxon>Dioscoreales</taxon>
        <taxon>Dioscoreaceae</taxon>
        <taxon>Dioscorea</taxon>
    </lineage>
</organism>
<dbReference type="AlphaFoldDB" id="A0A9D5C709"/>
<dbReference type="SMART" id="SM00184">
    <property type="entry name" value="RING"/>
    <property type="match status" value="1"/>
</dbReference>
<evidence type="ECO:0000256" key="5">
    <source>
        <dbReference type="ARBA" id="ARBA00022771"/>
    </source>
</evidence>
<dbReference type="Pfam" id="PF13639">
    <property type="entry name" value="zf-RING_2"/>
    <property type="match status" value="1"/>
</dbReference>
<evidence type="ECO:0000256" key="8">
    <source>
        <dbReference type="PROSITE-ProRule" id="PRU00175"/>
    </source>
</evidence>
<accession>A0A9D5C709</accession>
<dbReference type="InterPro" id="IPR001841">
    <property type="entry name" value="Znf_RING"/>
</dbReference>
<reference evidence="10" key="1">
    <citation type="submission" date="2021-03" db="EMBL/GenBank/DDBJ databases">
        <authorList>
            <person name="Li Z."/>
            <person name="Yang C."/>
        </authorList>
    </citation>
    <scope>NUCLEOTIDE SEQUENCE</scope>
    <source>
        <strain evidence="10">Dzin_1.0</strain>
        <tissue evidence="10">Leaf</tissue>
    </source>
</reference>
<dbReference type="EC" id="2.3.2.27" evidence="2"/>
<dbReference type="EMBL" id="JAGGNH010000007">
    <property type="protein sequence ID" value="KAJ0967811.1"/>
    <property type="molecule type" value="Genomic_DNA"/>
</dbReference>
<dbReference type="PANTHER" id="PTHR46463">
    <property type="entry name" value="ZINC FINGER, RING/FYVE/PHD-TYPE"/>
    <property type="match status" value="1"/>
</dbReference>
<evidence type="ECO:0000256" key="4">
    <source>
        <dbReference type="ARBA" id="ARBA00022723"/>
    </source>
</evidence>
<protein>
    <recommendedName>
        <fullName evidence="2">RING-type E3 ubiquitin transferase</fullName>
        <ecNumber evidence="2">2.3.2.27</ecNumber>
    </recommendedName>
</protein>
<dbReference type="GO" id="GO:0061630">
    <property type="term" value="F:ubiquitin protein ligase activity"/>
    <property type="evidence" value="ECO:0007669"/>
    <property type="project" value="UniProtKB-EC"/>
</dbReference>
<evidence type="ECO:0000256" key="6">
    <source>
        <dbReference type="ARBA" id="ARBA00022786"/>
    </source>
</evidence>
<dbReference type="OrthoDB" id="8062037at2759"/>
<keyword evidence="7" id="KW-0862">Zinc</keyword>
<keyword evidence="11" id="KW-1185">Reference proteome</keyword>
<evidence type="ECO:0000313" key="11">
    <source>
        <dbReference type="Proteomes" id="UP001085076"/>
    </source>
</evidence>
<evidence type="ECO:0000313" key="10">
    <source>
        <dbReference type="EMBL" id="KAJ0967811.1"/>
    </source>
</evidence>
<proteinExistence type="predicted"/>
<evidence type="ECO:0000256" key="3">
    <source>
        <dbReference type="ARBA" id="ARBA00022679"/>
    </source>
</evidence>
<dbReference type="PROSITE" id="PS50089">
    <property type="entry name" value="ZF_RING_2"/>
    <property type="match status" value="1"/>
</dbReference>
<dbReference type="Gene3D" id="3.30.40.10">
    <property type="entry name" value="Zinc/RING finger domain, C3HC4 (zinc finger)"/>
    <property type="match status" value="1"/>
</dbReference>
<evidence type="ECO:0000256" key="1">
    <source>
        <dbReference type="ARBA" id="ARBA00000900"/>
    </source>
</evidence>
<keyword evidence="6" id="KW-0833">Ubl conjugation pathway</keyword>
<comment type="caution">
    <text evidence="10">The sequence shown here is derived from an EMBL/GenBank/DDBJ whole genome shotgun (WGS) entry which is preliminary data.</text>
</comment>
<feature type="domain" description="RING-type" evidence="9">
    <location>
        <begin position="174"/>
        <end position="214"/>
    </location>
</feature>
<gene>
    <name evidence="10" type="ORF">J5N97_024728</name>
</gene>
<evidence type="ECO:0000256" key="7">
    <source>
        <dbReference type="ARBA" id="ARBA00022833"/>
    </source>
</evidence>
<sequence length="223" mass="25306">MGTLLSCLRPGDPEDSEQPELSLCRCRTCFSCFVQPLWRGCNTLFRRRQVHHVPLPAERTINSAFTTRNADCSVIDTFHPPPRPLAYDDPRFSLQHGDVPLSGLDRSSSHSLEETESLRSCHKTCSETGTKDNSDGSKDGVKLHCSYLPLKNSSAETISRPAYYFPPSEDEDVCPTCLEEYTPENPKIILQCYHDYHLSCIYEWMERSEACPVCGKVMMFEET</sequence>
<dbReference type="PANTHER" id="PTHR46463:SF10">
    <property type="entry name" value="OS01G0926200 PROTEIN"/>
    <property type="match status" value="1"/>
</dbReference>
<dbReference type="SUPFAM" id="SSF57850">
    <property type="entry name" value="RING/U-box"/>
    <property type="match status" value="1"/>
</dbReference>